<proteinExistence type="predicted"/>
<reference evidence="3" key="1">
    <citation type="submission" date="2017-01" db="EMBL/GenBank/DDBJ databases">
        <authorList>
            <person name="Varghese N."/>
            <person name="Submissions S."/>
        </authorList>
    </citation>
    <scope>NUCLEOTIDE SEQUENCE [LARGE SCALE GENOMIC DNA]</scope>
    <source>
        <strain evidence="3">DSM 21054</strain>
    </source>
</reference>
<evidence type="ECO:0000313" key="3">
    <source>
        <dbReference type="Proteomes" id="UP000186917"/>
    </source>
</evidence>
<keyword evidence="3" id="KW-1185">Reference proteome</keyword>
<evidence type="ECO:0000313" key="2">
    <source>
        <dbReference type="EMBL" id="SIS67335.1"/>
    </source>
</evidence>
<gene>
    <name evidence="2" type="ORF">SAMN05421788_101549</name>
</gene>
<accession>A0A1N7L0I0</accession>
<evidence type="ECO:0000256" key="1">
    <source>
        <dbReference type="SAM" id="SignalP"/>
    </source>
</evidence>
<feature type="chain" id="PRO_5013020923" description="Secreted protein" evidence="1">
    <location>
        <begin position="21"/>
        <end position="84"/>
    </location>
</feature>
<evidence type="ECO:0008006" key="4">
    <source>
        <dbReference type="Google" id="ProtNLM"/>
    </source>
</evidence>
<name>A0A1N7L0I0_9BACT</name>
<sequence length="84" mass="9139">MKKFSLSFLALVFGVGISFALKKIHSPCEDQPQFVYISGQGFVYAGESWVCTEQPRPDPCTYVVSASSPDGYSVCVFGVYLGSN</sequence>
<dbReference type="EMBL" id="FTOR01000001">
    <property type="protein sequence ID" value="SIS67335.1"/>
    <property type="molecule type" value="Genomic_DNA"/>
</dbReference>
<dbReference type="Proteomes" id="UP000186917">
    <property type="component" value="Unassembled WGS sequence"/>
</dbReference>
<protein>
    <recommendedName>
        <fullName evidence="4">Secreted protein</fullName>
    </recommendedName>
</protein>
<dbReference type="InterPro" id="IPR045391">
    <property type="entry name" value="DUF6520"/>
</dbReference>
<dbReference type="Pfam" id="PF20130">
    <property type="entry name" value="DUF6520"/>
    <property type="match status" value="1"/>
</dbReference>
<feature type="signal peptide" evidence="1">
    <location>
        <begin position="1"/>
        <end position="20"/>
    </location>
</feature>
<organism evidence="2 3">
    <name type="scientific">Filimonas lacunae</name>
    <dbReference type="NCBI Taxonomy" id="477680"/>
    <lineage>
        <taxon>Bacteria</taxon>
        <taxon>Pseudomonadati</taxon>
        <taxon>Bacteroidota</taxon>
        <taxon>Chitinophagia</taxon>
        <taxon>Chitinophagales</taxon>
        <taxon>Chitinophagaceae</taxon>
        <taxon>Filimonas</taxon>
    </lineage>
</organism>
<dbReference type="AlphaFoldDB" id="A0A1N7L0I0"/>
<keyword evidence="1" id="KW-0732">Signal</keyword>
<dbReference type="RefSeq" id="WP_394337436.1">
    <property type="nucleotide sequence ID" value="NZ_AP017422.1"/>
</dbReference>